<dbReference type="RefSeq" id="WP_144727740.1">
    <property type="nucleotide sequence ID" value="NZ_CAWOWR010000137.1"/>
</dbReference>
<gene>
    <name evidence="1" type="ORF">FQP86_12445</name>
</gene>
<dbReference type="PANTHER" id="PTHR47328:SF1">
    <property type="entry name" value="RUTC FAMILY PROTEIN YOAB"/>
    <property type="match status" value="1"/>
</dbReference>
<dbReference type="Proteomes" id="UP000319941">
    <property type="component" value="Unassembled WGS sequence"/>
</dbReference>
<organism evidence="1 2">
    <name type="scientific">Cobetia crustatorum</name>
    <dbReference type="NCBI Taxonomy" id="553385"/>
    <lineage>
        <taxon>Bacteria</taxon>
        <taxon>Pseudomonadati</taxon>
        <taxon>Pseudomonadota</taxon>
        <taxon>Gammaproteobacteria</taxon>
        <taxon>Oceanospirillales</taxon>
        <taxon>Halomonadaceae</taxon>
        <taxon>Cobetia</taxon>
    </lineage>
</organism>
<dbReference type="EMBL" id="VNFH01000008">
    <property type="protein sequence ID" value="TVU69251.1"/>
    <property type="molecule type" value="Genomic_DNA"/>
</dbReference>
<dbReference type="STRING" id="553385.GCA_000591415_03654"/>
<sequence>MNIQRHDTKPRMSRAVIHNNTIYLCGQVPGPEHRFCTITDQAESMLARVDALLEEVGSDREHLLSATVYLKSMDDFKTFNDIWDTWVPQGHAPARACVQAAMASPELLCEITVVAAVK</sequence>
<dbReference type="Gene3D" id="3.30.1330.40">
    <property type="entry name" value="RutC-like"/>
    <property type="match status" value="1"/>
</dbReference>
<accession>A0A558HJI0</accession>
<protein>
    <submittedName>
        <fullName evidence="1">RidA family protein</fullName>
    </submittedName>
</protein>
<dbReference type="InterPro" id="IPR035959">
    <property type="entry name" value="RutC-like_sf"/>
</dbReference>
<comment type="caution">
    <text evidence="1">The sequence shown here is derived from an EMBL/GenBank/DDBJ whole genome shotgun (WGS) entry which is preliminary data.</text>
</comment>
<reference evidence="1 2" key="1">
    <citation type="submission" date="2019-07" db="EMBL/GenBank/DDBJ databases">
        <title>Diversity of Bacteria from Kongsfjorden, Arctic.</title>
        <authorList>
            <person name="Yu Y."/>
        </authorList>
    </citation>
    <scope>NUCLEOTIDE SEQUENCE [LARGE SCALE GENOMIC DNA]</scope>
    <source>
        <strain evidence="1 2">SM1923</strain>
    </source>
</reference>
<dbReference type="CDD" id="cd06150">
    <property type="entry name" value="YjgF_YER057c_UK114_like_2"/>
    <property type="match status" value="1"/>
</dbReference>
<evidence type="ECO:0000313" key="2">
    <source>
        <dbReference type="Proteomes" id="UP000319941"/>
    </source>
</evidence>
<dbReference type="AlphaFoldDB" id="A0A558HJI0"/>
<proteinExistence type="predicted"/>
<dbReference type="OrthoDB" id="6899345at2"/>
<dbReference type="PANTHER" id="PTHR47328">
    <property type="match status" value="1"/>
</dbReference>
<name>A0A558HJI0_9GAMM</name>
<dbReference type="InterPro" id="IPR006175">
    <property type="entry name" value="YjgF/YER057c/UK114"/>
</dbReference>
<dbReference type="InterPro" id="IPR035709">
    <property type="entry name" value="YoaB-like"/>
</dbReference>
<evidence type="ECO:0000313" key="1">
    <source>
        <dbReference type="EMBL" id="TVU69251.1"/>
    </source>
</evidence>
<dbReference type="SUPFAM" id="SSF55298">
    <property type="entry name" value="YjgF-like"/>
    <property type="match status" value="1"/>
</dbReference>
<dbReference type="Pfam" id="PF01042">
    <property type="entry name" value="Ribonuc_L-PSP"/>
    <property type="match status" value="1"/>
</dbReference>
<keyword evidence="2" id="KW-1185">Reference proteome</keyword>